<dbReference type="Gene3D" id="2.60.120.10">
    <property type="entry name" value="Jelly Rolls"/>
    <property type="match status" value="1"/>
</dbReference>
<dbReference type="InterPro" id="IPR018490">
    <property type="entry name" value="cNMP-bd_dom_sf"/>
</dbReference>
<accession>A0A1I2M8T3</accession>
<dbReference type="SUPFAM" id="SSF51206">
    <property type="entry name" value="cAMP-binding domain-like"/>
    <property type="match status" value="1"/>
</dbReference>
<dbReference type="InterPro" id="IPR014710">
    <property type="entry name" value="RmlC-like_jellyroll"/>
</dbReference>
<feature type="domain" description="Cyclic nucleotide-binding" evidence="1">
    <location>
        <begin position="27"/>
        <end position="116"/>
    </location>
</feature>
<evidence type="ECO:0000313" key="3">
    <source>
        <dbReference type="Proteomes" id="UP000198964"/>
    </source>
</evidence>
<evidence type="ECO:0000313" key="2">
    <source>
        <dbReference type="EMBL" id="SFF87905.1"/>
    </source>
</evidence>
<dbReference type="STRING" id="655355.SAMN05216283_11918"/>
<dbReference type="InterPro" id="IPR000595">
    <property type="entry name" value="cNMP-bd_dom"/>
</dbReference>
<dbReference type="GO" id="GO:0016301">
    <property type="term" value="F:kinase activity"/>
    <property type="evidence" value="ECO:0007669"/>
    <property type="project" value="UniProtKB-KW"/>
</dbReference>
<dbReference type="AlphaFoldDB" id="A0A1I2M8T3"/>
<dbReference type="EMBL" id="FONW01000019">
    <property type="protein sequence ID" value="SFF87905.1"/>
    <property type="molecule type" value="Genomic_DNA"/>
</dbReference>
<keyword evidence="2" id="KW-0808">Transferase</keyword>
<keyword evidence="2" id="KW-0418">Kinase</keyword>
<reference evidence="2 3" key="1">
    <citation type="submission" date="2016-10" db="EMBL/GenBank/DDBJ databases">
        <authorList>
            <person name="de Groot N.N."/>
        </authorList>
    </citation>
    <scope>NUCLEOTIDE SEQUENCE [LARGE SCALE GENOMIC DNA]</scope>
    <source>
        <strain evidence="2 3">CGMCC 1.9156</strain>
    </source>
</reference>
<sequence length="188" mass="21796">MSAYSMHETDNSTLALLMEYFSKQERVSLKKGETFLAYDEPNQKLGILLKGLMYATYVAESGQEWISRFFYTPDNAVLSSHDSFLSGENSTEAIRAYEDSEIIFISKPEFEKLLENSSELQSLVRRMAEESYVNALKRVHMLQSLTASQRVKQFVKEHRDLVSRVQRQHIASYLGIHRNIFTRILNKI</sequence>
<keyword evidence="3" id="KW-1185">Reference proteome</keyword>
<organism evidence="2 3">
    <name type="scientific">Sunxiuqinia elliptica</name>
    <dbReference type="NCBI Taxonomy" id="655355"/>
    <lineage>
        <taxon>Bacteria</taxon>
        <taxon>Pseudomonadati</taxon>
        <taxon>Bacteroidota</taxon>
        <taxon>Bacteroidia</taxon>
        <taxon>Marinilabiliales</taxon>
        <taxon>Prolixibacteraceae</taxon>
        <taxon>Sunxiuqinia</taxon>
    </lineage>
</organism>
<dbReference type="CDD" id="cd00038">
    <property type="entry name" value="CAP_ED"/>
    <property type="match status" value="1"/>
</dbReference>
<dbReference type="Pfam" id="PF00027">
    <property type="entry name" value="cNMP_binding"/>
    <property type="match status" value="1"/>
</dbReference>
<dbReference type="Proteomes" id="UP000198964">
    <property type="component" value="Unassembled WGS sequence"/>
</dbReference>
<proteinExistence type="predicted"/>
<name>A0A1I2M8T3_9BACT</name>
<evidence type="ECO:0000259" key="1">
    <source>
        <dbReference type="Pfam" id="PF00027"/>
    </source>
</evidence>
<protein>
    <submittedName>
        <fullName evidence="2">cAMP-binding domain of CRP or a regulatory subunit of cAMP-dependent protein kinases</fullName>
    </submittedName>
</protein>
<dbReference type="RefSeq" id="WP_170847033.1">
    <property type="nucleotide sequence ID" value="NZ_FONW01000019.1"/>
</dbReference>
<gene>
    <name evidence="2" type="ORF">SAMN05216283_11918</name>
</gene>